<dbReference type="NCBIfam" id="NF002017">
    <property type="entry name" value="PRK00823.1-2"/>
    <property type="match status" value="1"/>
</dbReference>
<dbReference type="GO" id="GO:0006729">
    <property type="term" value="P:tetrahydrobiopterin biosynthetic process"/>
    <property type="evidence" value="ECO:0007669"/>
    <property type="project" value="InterPro"/>
</dbReference>
<evidence type="ECO:0000313" key="5">
    <source>
        <dbReference type="EMBL" id="SEL17304.1"/>
    </source>
</evidence>
<organism evidence="5 6">
    <name type="scientific">Rhodococcus maanshanensis</name>
    <dbReference type="NCBI Taxonomy" id="183556"/>
    <lineage>
        <taxon>Bacteria</taxon>
        <taxon>Bacillati</taxon>
        <taxon>Actinomycetota</taxon>
        <taxon>Actinomycetes</taxon>
        <taxon>Mycobacteriales</taxon>
        <taxon>Nocardiaceae</taxon>
        <taxon>Rhodococcus</taxon>
    </lineage>
</organism>
<dbReference type="AlphaFoldDB" id="A0A1H7N1J8"/>
<dbReference type="Pfam" id="PF01329">
    <property type="entry name" value="Pterin_4a"/>
    <property type="match status" value="1"/>
</dbReference>
<dbReference type="PANTHER" id="PTHR12599">
    <property type="entry name" value="PTERIN-4-ALPHA-CARBINOLAMINE DEHYDRATASE"/>
    <property type="match status" value="1"/>
</dbReference>
<dbReference type="Gene3D" id="3.30.1360.20">
    <property type="entry name" value="Transcriptional coactivator/pterin dehydratase"/>
    <property type="match status" value="1"/>
</dbReference>
<comment type="catalytic activity">
    <reaction evidence="1 4">
        <text>(4aS,6R)-4a-hydroxy-L-erythro-5,6,7,8-tetrahydrobiopterin = (6R)-L-erythro-6,7-dihydrobiopterin + H2O</text>
        <dbReference type="Rhea" id="RHEA:11920"/>
        <dbReference type="ChEBI" id="CHEBI:15377"/>
        <dbReference type="ChEBI" id="CHEBI:15642"/>
        <dbReference type="ChEBI" id="CHEBI:43120"/>
        <dbReference type="EC" id="4.2.1.96"/>
    </reaction>
</comment>
<protein>
    <recommendedName>
        <fullName evidence="4">Putative pterin-4-alpha-carbinolamine dehydratase</fullName>
        <shortName evidence="4">PHS</shortName>
        <ecNumber evidence="4">4.2.1.96</ecNumber>
    </recommendedName>
    <alternativeName>
        <fullName evidence="4">4-alpha-hydroxy-tetrahydropterin dehydratase</fullName>
    </alternativeName>
    <alternativeName>
        <fullName evidence="4">Pterin carbinolamine dehydratase</fullName>
        <shortName evidence="4">PCD</shortName>
    </alternativeName>
</protein>
<dbReference type="Proteomes" id="UP000198677">
    <property type="component" value="Unassembled WGS sequence"/>
</dbReference>
<evidence type="ECO:0000256" key="1">
    <source>
        <dbReference type="ARBA" id="ARBA00001554"/>
    </source>
</evidence>
<sequence>MHGTIIVMAELLSDAEVEAALGSLPDWQRAGASITRTLKCPTFPAAIALVDRVAAAAESRNHHPDIDIRWRTLTFTCATHSMGGITDLDVGLAREIDRLAAED</sequence>
<dbReference type="InterPro" id="IPR036428">
    <property type="entry name" value="PCD_sf"/>
</dbReference>
<gene>
    <name evidence="5" type="ORF">SAMN05444583_106218</name>
</gene>
<dbReference type="HAMAP" id="MF_00434">
    <property type="entry name" value="Pterin_4_alpha"/>
    <property type="match status" value="1"/>
</dbReference>
<dbReference type="EC" id="4.2.1.96" evidence="4"/>
<proteinExistence type="inferred from homology"/>
<keyword evidence="6" id="KW-1185">Reference proteome</keyword>
<reference evidence="6" key="1">
    <citation type="submission" date="2016-10" db="EMBL/GenBank/DDBJ databases">
        <authorList>
            <person name="Varghese N."/>
            <person name="Submissions S."/>
        </authorList>
    </citation>
    <scope>NUCLEOTIDE SEQUENCE [LARGE SCALE GENOMIC DNA]</scope>
    <source>
        <strain evidence="6">DSM 44675</strain>
    </source>
</reference>
<dbReference type="PANTHER" id="PTHR12599:SF0">
    <property type="entry name" value="PTERIN-4-ALPHA-CARBINOLAMINE DEHYDRATASE"/>
    <property type="match status" value="1"/>
</dbReference>
<dbReference type="InterPro" id="IPR001533">
    <property type="entry name" value="Pterin_deHydtase"/>
</dbReference>
<evidence type="ECO:0000256" key="2">
    <source>
        <dbReference type="ARBA" id="ARBA00006472"/>
    </source>
</evidence>
<accession>A0A1H7N1J8</accession>
<keyword evidence="3 4" id="KW-0456">Lyase</keyword>
<name>A0A1H7N1J8_9NOCA</name>
<evidence type="ECO:0000256" key="3">
    <source>
        <dbReference type="ARBA" id="ARBA00023239"/>
    </source>
</evidence>
<evidence type="ECO:0000256" key="4">
    <source>
        <dbReference type="HAMAP-Rule" id="MF_00434"/>
    </source>
</evidence>
<evidence type="ECO:0000313" key="6">
    <source>
        <dbReference type="Proteomes" id="UP000198677"/>
    </source>
</evidence>
<dbReference type="EMBL" id="FOAW01000006">
    <property type="protein sequence ID" value="SEL17304.1"/>
    <property type="molecule type" value="Genomic_DNA"/>
</dbReference>
<comment type="similarity">
    <text evidence="2 4">Belongs to the pterin-4-alpha-carbinolamine dehydratase family.</text>
</comment>
<dbReference type="GO" id="GO:0008124">
    <property type="term" value="F:4-alpha-hydroxytetrahydrobiopterin dehydratase activity"/>
    <property type="evidence" value="ECO:0007669"/>
    <property type="project" value="UniProtKB-UniRule"/>
</dbReference>
<dbReference type="SUPFAM" id="SSF55248">
    <property type="entry name" value="PCD-like"/>
    <property type="match status" value="1"/>
</dbReference>
<dbReference type="CDD" id="cd00488">
    <property type="entry name" value="PCD_DCoH"/>
    <property type="match status" value="1"/>
</dbReference>